<dbReference type="EnsemblMetazoa" id="GAUT011738-RA">
    <property type="protein sequence ID" value="GAUT011738-PA"/>
    <property type="gene ID" value="GAUT011738"/>
</dbReference>
<dbReference type="STRING" id="7395.A0A1A9UQ22"/>
<name>A0A1A9UQ22_GLOAU</name>
<accession>A0A1A9UQ22</accession>
<keyword evidence="3" id="KW-1185">Reference proteome</keyword>
<reference evidence="2" key="1">
    <citation type="submission" date="2020-05" db="UniProtKB">
        <authorList>
            <consortium name="EnsemblMetazoa"/>
        </authorList>
    </citation>
    <scope>IDENTIFICATION</scope>
    <source>
        <strain evidence="2">TTRI</strain>
    </source>
</reference>
<evidence type="ECO:0000313" key="2">
    <source>
        <dbReference type="EnsemblMetazoa" id="GAUT011738-PA"/>
    </source>
</evidence>
<sequence length="112" mass="13128">MLLFVDIYLRFLCRWVSTDCTQIERESTRVGVIREFWDRIAYRLDDMLERTQDIVRLHDIHLLALKHLIDCICTGEISITLLPGVEVIKNALMPIRGVHSIRFSFSLQPCKP</sequence>
<keyword evidence="1" id="KW-0732">Signal</keyword>
<evidence type="ECO:0000256" key="1">
    <source>
        <dbReference type="SAM" id="SignalP"/>
    </source>
</evidence>
<dbReference type="VEuPathDB" id="VectorBase:GAUT011738"/>
<feature type="signal peptide" evidence="1">
    <location>
        <begin position="1"/>
        <end position="18"/>
    </location>
</feature>
<organism evidence="2 3">
    <name type="scientific">Glossina austeni</name>
    <name type="common">Savannah tsetse fly</name>
    <dbReference type="NCBI Taxonomy" id="7395"/>
    <lineage>
        <taxon>Eukaryota</taxon>
        <taxon>Metazoa</taxon>
        <taxon>Ecdysozoa</taxon>
        <taxon>Arthropoda</taxon>
        <taxon>Hexapoda</taxon>
        <taxon>Insecta</taxon>
        <taxon>Pterygota</taxon>
        <taxon>Neoptera</taxon>
        <taxon>Endopterygota</taxon>
        <taxon>Diptera</taxon>
        <taxon>Brachycera</taxon>
        <taxon>Muscomorpha</taxon>
        <taxon>Hippoboscoidea</taxon>
        <taxon>Glossinidae</taxon>
        <taxon>Glossina</taxon>
    </lineage>
</organism>
<evidence type="ECO:0000313" key="3">
    <source>
        <dbReference type="Proteomes" id="UP000078200"/>
    </source>
</evidence>
<dbReference type="AlphaFoldDB" id="A0A1A9UQ22"/>
<feature type="chain" id="PRO_5008398743" evidence="1">
    <location>
        <begin position="19"/>
        <end position="112"/>
    </location>
</feature>
<protein>
    <submittedName>
        <fullName evidence="2">Uncharacterized protein</fullName>
    </submittedName>
</protein>
<proteinExistence type="predicted"/>
<dbReference type="Proteomes" id="UP000078200">
    <property type="component" value="Unassembled WGS sequence"/>
</dbReference>